<dbReference type="AlphaFoldDB" id="A0A7E4VX46"/>
<accession>A0A7E4VX46</accession>
<evidence type="ECO:0000313" key="3">
    <source>
        <dbReference type="WBParaSite" id="Pan_g4460.t1"/>
    </source>
</evidence>
<keyword evidence="1" id="KW-0732">Signal</keyword>
<protein>
    <submittedName>
        <fullName evidence="3">Secreted protein</fullName>
    </submittedName>
</protein>
<dbReference type="WBParaSite" id="Pan_g4460.t1">
    <property type="protein sequence ID" value="Pan_g4460.t1"/>
    <property type="gene ID" value="Pan_g4460"/>
</dbReference>
<organism evidence="2 3">
    <name type="scientific">Panagrellus redivivus</name>
    <name type="common">Microworm</name>
    <dbReference type="NCBI Taxonomy" id="6233"/>
    <lineage>
        <taxon>Eukaryota</taxon>
        <taxon>Metazoa</taxon>
        <taxon>Ecdysozoa</taxon>
        <taxon>Nematoda</taxon>
        <taxon>Chromadorea</taxon>
        <taxon>Rhabditida</taxon>
        <taxon>Tylenchina</taxon>
        <taxon>Panagrolaimomorpha</taxon>
        <taxon>Panagrolaimoidea</taxon>
        <taxon>Panagrolaimidae</taxon>
        <taxon>Panagrellus</taxon>
    </lineage>
</organism>
<proteinExistence type="predicted"/>
<dbReference type="Proteomes" id="UP000492821">
    <property type="component" value="Unassembled WGS sequence"/>
</dbReference>
<evidence type="ECO:0000313" key="2">
    <source>
        <dbReference type="Proteomes" id="UP000492821"/>
    </source>
</evidence>
<reference evidence="3" key="2">
    <citation type="submission" date="2020-10" db="UniProtKB">
        <authorList>
            <consortium name="WormBaseParasite"/>
        </authorList>
    </citation>
    <scope>IDENTIFICATION</scope>
</reference>
<name>A0A7E4VX46_PANRE</name>
<feature type="signal peptide" evidence="1">
    <location>
        <begin position="1"/>
        <end position="19"/>
    </location>
</feature>
<sequence>MKWQIILFIALIGLTFVLAKRHQKPAVVPKGCKAVMNKKRPGYGRICCPKKGKGKFKPRFFDRVDLCPNNWEMGGADVFLGGPGK</sequence>
<reference evidence="2" key="1">
    <citation type="journal article" date="2013" name="Genetics">
        <title>The draft genome and transcriptome of Panagrellus redivivus are shaped by the harsh demands of a free-living lifestyle.</title>
        <authorList>
            <person name="Srinivasan J."/>
            <person name="Dillman A.R."/>
            <person name="Macchietto M.G."/>
            <person name="Heikkinen L."/>
            <person name="Lakso M."/>
            <person name="Fracchia K.M."/>
            <person name="Antoshechkin I."/>
            <person name="Mortazavi A."/>
            <person name="Wong G."/>
            <person name="Sternberg P.W."/>
        </authorList>
    </citation>
    <scope>NUCLEOTIDE SEQUENCE [LARGE SCALE GENOMIC DNA]</scope>
    <source>
        <strain evidence="2">MT8872</strain>
    </source>
</reference>
<evidence type="ECO:0000256" key="1">
    <source>
        <dbReference type="SAM" id="SignalP"/>
    </source>
</evidence>
<feature type="chain" id="PRO_5028829318" evidence="1">
    <location>
        <begin position="20"/>
        <end position="85"/>
    </location>
</feature>
<keyword evidence="2" id="KW-1185">Reference proteome</keyword>